<dbReference type="CDD" id="cd00009">
    <property type="entry name" value="AAA"/>
    <property type="match status" value="1"/>
</dbReference>
<dbReference type="PROSITE" id="PS50045">
    <property type="entry name" value="SIGMA54_INTERACT_4"/>
    <property type="match status" value="1"/>
</dbReference>
<dbReference type="Gene3D" id="1.10.8.60">
    <property type="match status" value="1"/>
</dbReference>
<evidence type="ECO:0000313" key="13">
    <source>
        <dbReference type="Proteomes" id="UP000578569"/>
    </source>
</evidence>
<dbReference type="SUPFAM" id="SSF52540">
    <property type="entry name" value="P-loop containing nucleoside triphosphate hydrolases"/>
    <property type="match status" value="1"/>
</dbReference>
<keyword evidence="13" id="KW-1185">Reference proteome</keyword>
<dbReference type="PANTHER" id="PTHR32071:SF17">
    <property type="entry name" value="TRANSCRIPTIONAL REGULATOR (NTRC FAMILY)"/>
    <property type="match status" value="1"/>
</dbReference>
<dbReference type="InterPro" id="IPR058031">
    <property type="entry name" value="AAA_lid_NorR"/>
</dbReference>
<sequence>MALEVLVVDDEADIRELVSGVLEDEGYQVRTAGDSASALDAIEHRRPQLALLDVWLQGSKLDGLQLLEEIKRRDATLPVIMISGHGNLDTAVAAVRAGAVDFIEKPFEAEKLLHLVARATETDRLRRENEQLKAQAGQEEQLDGTSAALNAVRATLKRVAPTGSRVMITGPAGVGKEIAARTIHQWSPRAAAPFVTVSSAMMAPERVEEELFGAERDGVARPGLMEQAHGGTLFLDEIADMPMNTQAKILRVLTDQSYTRVGGQRPVKVDVRVLSATSRDLQAEIDAGRFREDLFYRLNVVPVRIPPLSERREDIPVLVDHFLARFAADRRMAPPRVSDEALAALQAHDWPGNVRQLRNIIERTMILMPGDRADCIEIDLLPPEVTDSGNTSGSITSSAAIMGSPLREARENFEREYLKIQIRRFSGNISRTAAFIGMERSALHRKLKALGINEKRGEEK</sequence>
<dbReference type="InterPro" id="IPR000641">
    <property type="entry name" value="CbxX/CfxQ"/>
</dbReference>
<dbReference type="Gene3D" id="3.40.50.2300">
    <property type="match status" value="1"/>
</dbReference>
<dbReference type="PRINTS" id="PR00819">
    <property type="entry name" value="CBXCFQXSUPER"/>
</dbReference>
<evidence type="ECO:0000313" key="12">
    <source>
        <dbReference type="EMBL" id="MBB3763781.1"/>
    </source>
</evidence>
<keyword evidence="2" id="KW-0547">Nucleotide-binding</keyword>
<dbReference type="InterPro" id="IPR003593">
    <property type="entry name" value="AAA+_ATPase"/>
</dbReference>
<evidence type="ECO:0000256" key="2">
    <source>
        <dbReference type="ARBA" id="ARBA00022741"/>
    </source>
</evidence>
<dbReference type="GO" id="GO:0005524">
    <property type="term" value="F:ATP binding"/>
    <property type="evidence" value="ECO:0007669"/>
    <property type="project" value="UniProtKB-KW"/>
</dbReference>
<dbReference type="FunFam" id="3.40.50.2300:FF:000018">
    <property type="entry name" value="DNA-binding transcriptional regulator NtrC"/>
    <property type="match status" value="1"/>
</dbReference>
<dbReference type="FunFam" id="3.40.50.300:FF:000006">
    <property type="entry name" value="DNA-binding transcriptional regulator NtrC"/>
    <property type="match status" value="1"/>
</dbReference>
<dbReference type="PROSITE" id="PS50110">
    <property type="entry name" value="RESPONSE_REGULATORY"/>
    <property type="match status" value="1"/>
</dbReference>
<dbReference type="PROSITE" id="PS00676">
    <property type="entry name" value="SIGMA54_INTERACT_2"/>
    <property type="match status" value="1"/>
</dbReference>
<dbReference type="Proteomes" id="UP000578569">
    <property type="component" value="Unassembled WGS sequence"/>
</dbReference>
<keyword evidence="1 9" id="KW-0597">Phosphoprotein</keyword>
<evidence type="ECO:0000259" key="11">
    <source>
        <dbReference type="PROSITE" id="PS50110"/>
    </source>
</evidence>
<evidence type="ECO:0000256" key="1">
    <source>
        <dbReference type="ARBA" id="ARBA00022553"/>
    </source>
</evidence>
<dbReference type="Gene3D" id="3.40.50.300">
    <property type="entry name" value="P-loop containing nucleotide triphosphate hydrolases"/>
    <property type="match status" value="1"/>
</dbReference>
<evidence type="ECO:0000256" key="8">
    <source>
        <dbReference type="ARBA" id="ARBA00023163"/>
    </source>
</evidence>
<dbReference type="Pfam" id="PF00158">
    <property type="entry name" value="Sigma54_activat"/>
    <property type="match status" value="1"/>
</dbReference>
<evidence type="ECO:0000256" key="7">
    <source>
        <dbReference type="ARBA" id="ARBA00023159"/>
    </source>
</evidence>
<dbReference type="EMBL" id="JACICF010000001">
    <property type="protein sequence ID" value="MBB3763781.1"/>
    <property type="molecule type" value="Genomic_DNA"/>
</dbReference>
<evidence type="ECO:0000256" key="6">
    <source>
        <dbReference type="ARBA" id="ARBA00023125"/>
    </source>
</evidence>
<dbReference type="SUPFAM" id="SSF52172">
    <property type="entry name" value="CheY-like"/>
    <property type="match status" value="1"/>
</dbReference>
<dbReference type="AlphaFoldDB" id="A0A839YU47"/>
<evidence type="ECO:0000256" key="4">
    <source>
        <dbReference type="ARBA" id="ARBA00023012"/>
    </source>
</evidence>
<keyword evidence="7" id="KW-0010">Activator</keyword>
<evidence type="ECO:0000259" key="10">
    <source>
        <dbReference type="PROSITE" id="PS50045"/>
    </source>
</evidence>
<dbReference type="Pfam" id="PF00072">
    <property type="entry name" value="Response_reg"/>
    <property type="match status" value="1"/>
</dbReference>
<dbReference type="InterPro" id="IPR025944">
    <property type="entry name" value="Sigma_54_int_dom_CS"/>
</dbReference>
<feature type="modified residue" description="4-aspartylphosphate" evidence="9">
    <location>
        <position position="53"/>
    </location>
</feature>
<dbReference type="GO" id="GO:0043565">
    <property type="term" value="F:sequence-specific DNA binding"/>
    <property type="evidence" value="ECO:0007669"/>
    <property type="project" value="InterPro"/>
</dbReference>
<accession>A0A839YU47</accession>
<keyword evidence="3" id="KW-0067">ATP-binding</keyword>
<evidence type="ECO:0000256" key="5">
    <source>
        <dbReference type="ARBA" id="ARBA00023015"/>
    </source>
</evidence>
<keyword evidence="5" id="KW-0805">Transcription regulation</keyword>
<dbReference type="SMART" id="SM00382">
    <property type="entry name" value="AAA"/>
    <property type="match status" value="1"/>
</dbReference>
<feature type="domain" description="Response regulatory" evidence="11">
    <location>
        <begin position="4"/>
        <end position="120"/>
    </location>
</feature>
<keyword evidence="6" id="KW-0238">DNA-binding</keyword>
<dbReference type="GO" id="GO:0006355">
    <property type="term" value="P:regulation of DNA-templated transcription"/>
    <property type="evidence" value="ECO:0007669"/>
    <property type="project" value="InterPro"/>
</dbReference>
<comment type="caution">
    <text evidence="12">The sequence shown here is derived from an EMBL/GenBank/DDBJ whole genome shotgun (WGS) entry which is preliminary data.</text>
</comment>
<dbReference type="InterPro" id="IPR027417">
    <property type="entry name" value="P-loop_NTPase"/>
</dbReference>
<dbReference type="PROSITE" id="PS00688">
    <property type="entry name" value="SIGMA54_INTERACT_3"/>
    <property type="match status" value="1"/>
</dbReference>
<name>A0A839YU47_9SPHN</name>
<organism evidence="12 13">
    <name type="scientific">Sphingomicrobium lutaoense</name>
    <dbReference type="NCBI Taxonomy" id="515949"/>
    <lineage>
        <taxon>Bacteria</taxon>
        <taxon>Pseudomonadati</taxon>
        <taxon>Pseudomonadota</taxon>
        <taxon>Alphaproteobacteria</taxon>
        <taxon>Sphingomonadales</taxon>
        <taxon>Sphingomonadaceae</taxon>
        <taxon>Sphingomicrobium</taxon>
    </lineage>
</organism>
<dbReference type="PANTHER" id="PTHR32071">
    <property type="entry name" value="TRANSCRIPTIONAL REGULATORY PROTEIN"/>
    <property type="match status" value="1"/>
</dbReference>
<keyword evidence="8" id="KW-0804">Transcription</keyword>
<dbReference type="SMART" id="SM00448">
    <property type="entry name" value="REC"/>
    <property type="match status" value="1"/>
</dbReference>
<evidence type="ECO:0000256" key="3">
    <source>
        <dbReference type="ARBA" id="ARBA00022840"/>
    </source>
</evidence>
<dbReference type="SUPFAM" id="SSF46689">
    <property type="entry name" value="Homeodomain-like"/>
    <property type="match status" value="1"/>
</dbReference>
<keyword evidence="4" id="KW-0902">Two-component regulatory system</keyword>
<dbReference type="Pfam" id="PF25601">
    <property type="entry name" value="AAA_lid_14"/>
    <property type="match status" value="1"/>
</dbReference>
<dbReference type="Gene3D" id="1.10.10.60">
    <property type="entry name" value="Homeodomain-like"/>
    <property type="match status" value="1"/>
</dbReference>
<dbReference type="RefSeq" id="WP_183933103.1">
    <property type="nucleotide sequence ID" value="NZ_JACICF010000001.1"/>
</dbReference>
<dbReference type="InterPro" id="IPR009057">
    <property type="entry name" value="Homeodomain-like_sf"/>
</dbReference>
<evidence type="ECO:0000256" key="9">
    <source>
        <dbReference type="PROSITE-ProRule" id="PRU00169"/>
    </source>
</evidence>
<dbReference type="Pfam" id="PF02954">
    <property type="entry name" value="HTH_8"/>
    <property type="match status" value="1"/>
</dbReference>
<dbReference type="InterPro" id="IPR025943">
    <property type="entry name" value="Sigma_54_int_dom_ATP-bd_2"/>
</dbReference>
<dbReference type="InterPro" id="IPR002197">
    <property type="entry name" value="HTH_Fis"/>
</dbReference>
<protein>
    <submittedName>
        <fullName evidence="12">Two-component system nitrogen regulation response regulator NtrX</fullName>
    </submittedName>
</protein>
<feature type="domain" description="Sigma-54 factor interaction" evidence="10">
    <location>
        <begin position="142"/>
        <end position="366"/>
    </location>
</feature>
<dbReference type="InterPro" id="IPR001789">
    <property type="entry name" value="Sig_transdc_resp-reg_receiver"/>
</dbReference>
<dbReference type="GO" id="GO:0000160">
    <property type="term" value="P:phosphorelay signal transduction system"/>
    <property type="evidence" value="ECO:0007669"/>
    <property type="project" value="UniProtKB-KW"/>
</dbReference>
<dbReference type="FunFam" id="1.10.10.60:FF:000165">
    <property type="entry name" value="Two-component system nitrogen regulation response regulator NtrX"/>
    <property type="match status" value="1"/>
</dbReference>
<dbReference type="InterPro" id="IPR011006">
    <property type="entry name" value="CheY-like_superfamily"/>
</dbReference>
<gene>
    <name evidence="12" type="ORF">FHS50_000804</name>
</gene>
<reference evidence="12 13" key="1">
    <citation type="submission" date="2020-08" db="EMBL/GenBank/DDBJ databases">
        <title>Genomic Encyclopedia of Type Strains, Phase IV (KMG-IV): sequencing the most valuable type-strain genomes for metagenomic binning, comparative biology and taxonomic classification.</title>
        <authorList>
            <person name="Goeker M."/>
        </authorList>
    </citation>
    <scope>NUCLEOTIDE SEQUENCE [LARGE SCALE GENOMIC DNA]</scope>
    <source>
        <strain evidence="12 13">DSM 24194</strain>
    </source>
</reference>
<dbReference type="InterPro" id="IPR002078">
    <property type="entry name" value="Sigma_54_int"/>
</dbReference>
<proteinExistence type="predicted"/>